<reference evidence="8 9" key="1">
    <citation type="submission" date="2016-10" db="EMBL/GenBank/DDBJ databases">
        <authorList>
            <person name="de Groot N.N."/>
        </authorList>
    </citation>
    <scope>NUCLEOTIDE SEQUENCE [LARGE SCALE GENOMIC DNA]</scope>
    <source>
        <strain evidence="8 9">LMG 2247</strain>
    </source>
</reference>
<evidence type="ECO:0000256" key="3">
    <source>
        <dbReference type="ARBA" id="ARBA00022519"/>
    </source>
</evidence>
<keyword evidence="6" id="KW-0472">Membrane</keyword>
<dbReference type="InterPro" id="IPR040582">
    <property type="entry name" value="OB_MalK-like"/>
</dbReference>
<protein>
    <submittedName>
        <fullName evidence="8">Carbohydrate ABC transporter ATP-binding protein, CUT1 family</fullName>
    </submittedName>
</protein>
<keyword evidence="2" id="KW-1003">Cell membrane</keyword>
<dbReference type="SUPFAM" id="SSF52540">
    <property type="entry name" value="P-loop containing nucleoside triphosphate hydrolases"/>
    <property type="match status" value="1"/>
</dbReference>
<dbReference type="InterPro" id="IPR027417">
    <property type="entry name" value="P-loop_NTPase"/>
</dbReference>
<evidence type="ECO:0000256" key="2">
    <source>
        <dbReference type="ARBA" id="ARBA00022475"/>
    </source>
</evidence>
<keyword evidence="3" id="KW-0997">Cell inner membrane</keyword>
<keyword evidence="5 8" id="KW-0067">ATP-binding</keyword>
<gene>
    <name evidence="8" type="ORF">SAMN05216466_102628</name>
</gene>
<dbReference type="InterPro" id="IPR003439">
    <property type="entry name" value="ABC_transporter-like_ATP-bd"/>
</dbReference>
<dbReference type="OrthoDB" id="5298774at2"/>
<evidence type="ECO:0000256" key="6">
    <source>
        <dbReference type="ARBA" id="ARBA00023136"/>
    </source>
</evidence>
<dbReference type="InterPro" id="IPR047641">
    <property type="entry name" value="ABC_transpr_MalK/UgpC-like"/>
</dbReference>
<evidence type="ECO:0000313" key="9">
    <source>
        <dbReference type="Proteomes" id="UP000199706"/>
    </source>
</evidence>
<dbReference type="SUPFAM" id="SSF50331">
    <property type="entry name" value="MOP-like"/>
    <property type="match status" value="2"/>
</dbReference>
<dbReference type="CDD" id="cd03301">
    <property type="entry name" value="ABC_MalK_N"/>
    <property type="match status" value="1"/>
</dbReference>
<dbReference type="Pfam" id="PF00005">
    <property type="entry name" value="ABC_tran"/>
    <property type="match status" value="1"/>
</dbReference>
<dbReference type="PANTHER" id="PTHR43875">
    <property type="entry name" value="MALTODEXTRIN IMPORT ATP-BINDING PROTEIN MSMX"/>
    <property type="match status" value="1"/>
</dbReference>
<dbReference type="InterPro" id="IPR003593">
    <property type="entry name" value="AAA+_ATPase"/>
</dbReference>
<accession>A0A1G7SRU9</accession>
<dbReference type="GO" id="GO:0005524">
    <property type="term" value="F:ATP binding"/>
    <property type="evidence" value="ECO:0007669"/>
    <property type="project" value="UniProtKB-KW"/>
</dbReference>
<evidence type="ECO:0000256" key="4">
    <source>
        <dbReference type="ARBA" id="ARBA00022741"/>
    </source>
</evidence>
<sequence>MASISLRGVQKSYGDGAPVIRNVDLEIGENEFCVFLGPSGCGKSTLLRMIAGLEDVSDGDLSIGGRLVNDVPSAQRGVAMVFQSYALFPHMTVFENMAFGLKLAKTPKDEIERKVREAARILQLEALLERRPKALSGGQRQRVAIGRAIVREPGVFLFDEPLSNLDATLRGQTRVEIARLHKQFAKASVVYVTHDQIEAMTLADKIVLLHAGKDTERFGSIAQIGAPLELYHRPKSRFVAGFIGSPRMNFLPGKVAAIDARGVSVRLDGSCESVRVSVDGAALGVGQAVTFGVRPEHLELAEGASVASASAVAASAEAGGAGQQAGDVVIREGVAGPRIASPTADETSVLTRTVSLVEQLGEHSYVHLEEADGAVLIAKAPGDTRLQQGDRAAFRAPAAVCHLFTEDGLAVASLESVEHYA</sequence>
<dbReference type="InterPro" id="IPR013611">
    <property type="entry name" value="Transp-assoc_OB_typ2"/>
</dbReference>
<dbReference type="InterPro" id="IPR012340">
    <property type="entry name" value="NA-bd_OB-fold"/>
</dbReference>
<dbReference type="InterPro" id="IPR008995">
    <property type="entry name" value="Mo/tungstate-bd_C_term_dom"/>
</dbReference>
<evidence type="ECO:0000256" key="1">
    <source>
        <dbReference type="ARBA" id="ARBA00022448"/>
    </source>
</evidence>
<organism evidence="8 9">
    <name type="scientific">Paraburkholderia phenazinium</name>
    <dbReference type="NCBI Taxonomy" id="60549"/>
    <lineage>
        <taxon>Bacteria</taxon>
        <taxon>Pseudomonadati</taxon>
        <taxon>Pseudomonadota</taxon>
        <taxon>Betaproteobacteria</taxon>
        <taxon>Burkholderiales</taxon>
        <taxon>Burkholderiaceae</taxon>
        <taxon>Paraburkholderia</taxon>
    </lineage>
</organism>
<dbReference type="Gene3D" id="2.40.50.140">
    <property type="entry name" value="Nucleic acid-binding proteins"/>
    <property type="match status" value="1"/>
</dbReference>
<dbReference type="PROSITE" id="PS00211">
    <property type="entry name" value="ABC_TRANSPORTER_1"/>
    <property type="match status" value="1"/>
</dbReference>
<dbReference type="Gene3D" id="3.40.50.300">
    <property type="entry name" value="P-loop containing nucleotide triphosphate hydrolases"/>
    <property type="match status" value="1"/>
</dbReference>
<keyword evidence="4" id="KW-0547">Nucleotide-binding</keyword>
<proteinExistence type="predicted"/>
<dbReference type="InterPro" id="IPR017871">
    <property type="entry name" value="ABC_transporter-like_CS"/>
</dbReference>
<dbReference type="InterPro" id="IPR015855">
    <property type="entry name" value="ABC_transpr_MalK-like"/>
</dbReference>
<dbReference type="PROSITE" id="PS50893">
    <property type="entry name" value="ABC_TRANSPORTER_2"/>
    <property type="match status" value="1"/>
</dbReference>
<dbReference type="Pfam" id="PF08402">
    <property type="entry name" value="TOBE_2"/>
    <property type="match status" value="1"/>
</dbReference>
<dbReference type="GO" id="GO:0055052">
    <property type="term" value="C:ATP-binding cassette (ABC) transporter complex, substrate-binding subunit-containing"/>
    <property type="evidence" value="ECO:0007669"/>
    <property type="project" value="TreeGrafter"/>
</dbReference>
<dbReference type="GO" id="GO:0015423">
    <property type="term" value="F:ABC-type maltose transporter activity"/>
    <property type="evidence" value="ECO:0007669"/>
    <property type="project" value="TreeGrafter"/>
</dbReference>
<dbReference type="SMART" id="SM00382">
    <property type="entry name" value="AAA"/>
    <property type="match status" value="1"/>
</dbReference>
<dbReference type="Proteomes" id="UP000199706">
    <property type="component" value="Unassembled WGS sequence"/>
</dbReference>
<dbReference type="GO" id="GO:1990060">
    <property type="term" value="C:maltose transport complex"/>
    <property type="evidence" value="ECO:0007669"/>
    <property type="project" value="TreeGrafter"/>
</dbReference>
<feature type="domain" description="ABC transporter" evidence="7">
    <location>
        <begin position="4"/>
        <end position="243"/>
    </location>
</feature>
<evidence type="ECO:0000256" key="5">
    <source>
        <dbReference type="ARBA" id="ARBA00022840"/>
    </source>
</evidence>
<dbReference type="RefSeq" id="WP_090682814.1">
    <property type="nucleotide sequence ID" value="NZ_CADERL010000002.1"/>
</dbReference>
<dbReference type="FunFam" id="3.40.50.300:FF:000042">
    <property type="entry name" value="Maltose/maltodextrin ABC transporter, ATP-binding protein"/>
    <property type="match status" value="1"/>
</dbReference>
<name>A0A1G7SRU9_9BURK</name>
<dbReference type="Gene3D" id="2.40.50.100">
    <property type="match status" value="1"/>
</dbReference>
<dbReference type="EMBL" id="FNCJ01000002">
    <property type="protein sequence ID" value="SDG25514.1"/>
    <property type="molecule type" value="Genomic_DNA"/>
</dbReference>
<dbReference type="Pfam" id="PF17912">
    <property type="entry name" value="OB_MalK"/>
    <property type="match status" value="1"/>
</dbReference>
<dbReference type="AlphaFoldDB" id="A0A1G7SRU9"/>
<dbReference type="PANTHER" id="PTHR43875:SF3">
    <property type="entry name" value="MALTOSE_MALTODEXTRIN IMPORT ATP-BINDING PROTEIN MALK"/>
    <property type="match status" value="1"/>
</dbReference>
<dbReference type="GO" id="GO:0016887">
    <property type="term" value="F:ATP hydrolysis activity"/>
    <property type="evidence" value="ECO:0007669"/>
    <property type="project" value="InterPro"/>
</dbReference>
<evidence type="ECO:0000259" key="7">
    <source>
        <dbReference type="PROSITE" id="PS50893"/>
    </source>
</evidence>
<evidence type="ECO:0000313" key="8">
    <source>
        <dbReference type="EMBL" id="SDG25514.1"/>
    </source>
</evidence>
<keyword evidence="1" id="KW-0813">Transport</keyword>